<dbReference type="GO" id="GO:0090374">
    <property type="term" value="P:oligopeptide export from mitochondrion"/>
    <property type="evidence" value="ECO:0007669"/>
    <property type="project" value="TreeGrafter"/>
</dbReference>
<dbReference type="EMBL" id="MCGT01000001">
    <property type="protein sequence ID" value="ORX63122.1"/>
    <property type="molecule type" value="Genomic_DNA"/>
</dbReference>
<evidence type="ECO:0000313" key="6">
    <source>
        <dbReference type="Proteomes" id="UP000242146"/>
    </source>
</evidence>
<dbReference type="Pfam" id="PF00005">
    <property type="entry name" value="ABC_tran"/>
    <property type="match status" value="1"/>
</dbReference>
<dbReference type="PANTHER" id="PTHR43394">
    <property type="entry name" value="ATP-DEPENDENT PERMEASE MDL1, MITOCHONDRIAL"/>
    <property type="match status" value="1"/>
</dbReference>
<dbReference type="STRING" id="101127.A0A1X2GYN1"/>
<evidence type="ECO:0000313" key="5">
    <source>
        <dbReference type="EMBL" id="ORX63122.1"/>
    </source>
</evidence>
<dbReference type="AlphaFoldDB" id="A0A1X2GYN1"/>
<keyword evidence="6" id="KW-1185">Reference proteome</keyword>
<dbReference type="OrthoDB" id="6500128at2759"/>
<dbReference type="SUPFAM" id="SSF52540">
    <property type="entry name" value="P-loop containing nucleoside triphosphate hydrolases"/>
    <property type="match status" value="1"/>
</dbReference>
<evidence type="ECO:0000256" key="1">
    <source>
        <dbReference type="ARBA" id="ARBA00022448"/>
    </source>
</evidence>
<dbReference type="GO" id="GO:0005743">
    <property type="term" value="C:mitochondrial inner membrane"/>
    <property type="evidence" value="ECO:0007669"/>
    <property type="project" value="TreeGrafter"/>
</dbReference>
<dbReference type="InterPro" id="IPR027417">
    <property type="entry name" value="P-loop_NTPase"/>
</dbReference>
<dbReference type="Proteomes" id="UP000242146">
    <property type="component" value="Unassembled WGS sequence"/>
</dbReference>
<evidence type="ECO:0000256" key="2">
    <source>
        <dbReference type="ARBA" id="ARBA00022737"/>
    </source>
</evidence>
<feature type="region of interest" description="Disordered" evidence="3">
    <location>
        <begin position="1"/>
        <end position="23"/>
    </location>
</feature>
<evidence type="ECO:0000259" key="4">
    <source>
        <dbReference type="Pfam" id="PF00005"/>
    </source>
</evidence>
<evidence type="ECO:0000256" key="3">
    <source>
        <dbReference type="SAM" id="MobiDB-lite"/>
    </source>
</evidence>
<feature type="compositionally biased region" description="Basic and acidic residues" evidence="3">
    <location>
        <begin position="1"/>
        <end position="14"/>
    </location>
</feature>
<dbReference type="InterPro" id="IPR039421">
    <property type="entry name" value="Type_1_exporter"/>
</dbReference>
<reference evidence="5 6" key="1">
    <citation type="submission" date="2016-07" db="EMBL/GenBank/DDBJ databases">
        <title>Pervasive Adenine N6-methylation of Active Genes in Fungi.</title>
        <authorList>
            <consortium name="DOE Joint Genome Institute"/>
            <person name="Mondo S.J."/>
            <person name="Dannebaum R.O."/>
            <person name="Kuo R.C."/>
            <person name="Labutti K."/>
            <person name="Haridas S."/>
            <person name="Kuo A."/>
            <person name="Salamov A."/>
            <person name="Ahrendt S.R."/>
            <person name="Lipzen A."/>
            <person name="Sullivan W."/>
            <person name="Andreopoulos W.B."/>
            <person name="Clum A."/>
            <person name="Lindquist E."/>
            <person name="Daum C."/>
            <person name="Ramamoorthy G.K."/>
            <person name="Gryganskyi A."/>
            <person name="Culley D."/>
            <person name="Magnuson J.K."/>
            <person name="James T.Y."/>
            <person name="O'Malley M.A."/>
            <person name="Stajich J.E."/>
            <person name="Spatafora J.W."/>
            <person name="Visel A."/>
            <person name="Grigoriev I.V."/>
        </authorList>
    </citation>
    <scope>NUCLEOTIDE SEQUENCE [LARGE SCALE GENOMIC DNA]</scope>
    <source>
        <strain evidence="5 6">NRRL 3301</strain>
    </source>
</reference>
<keyword evidence="5" id="KW-0547">Nucleotide-binding</keyword>
<keyword evidence="5" id="KW-0067">ATP-binding</keyword>
<comment type="caution">
    <text evidence="5">The sequence shown here is derived from an EMBL/GenBank/DDBJ whole genome shotgun (WGS) entry which is preliminary data.</text>
</comment>
<protein>
    <submittedName>
        <fullName evidence="5">ATP-binding cassette superfamily</fullName>
    </submittedName>
</protein>
<dbReference type="GO" id="GO:0015421">
    <property type="term" value="F:ABC-type oligopeptide transporter activity"/>
    <property type="evidence" value="ECO:0007669"/>
    <property type="project" value="TreeGrafter"/>
</dbReference>
<feature type="domain" description="ABC transporter" evidence="4">
    <location>
        <begin position="9"/>
        <end position="47"/>
    </location>
</feature>
<dbReference type="InterPro" id="IPR003439">
    <property type="entry name" value="ABC_transporter-like_ATP-bd"/>
</dbReference>
<accession>A0A1X2GYN1</accession>
<name>A0A1X2GYN1_9FUNG</name>
<keyword evidence="1" id="KW-0813">Transport</keyword>
<gene>
    <name evidence="5" type="ORF">DM01DRAFT_1403490</name>
</gene>
<dbReference type="PANTHER" id="PTHR43394:SF11">
    <property type="entry name" value="ATP-BINDING CASSETTE TRANSPORTER"/>
    <property type="match status" value="1"/>
</dbReference>
<dbReference type="Gene3D" id="3.40.50.300">
    <property type="entry name" value="P-loop containing nucleotide triphosphate hydrolases"/>
    <property type="match status" value="1"/>
</dbReference>
<sequence>MSHLPDGFDTRVGDKGSQLSGGQKQRIAIARALVRKPKVLLLDEATSALDSESEKIVQEALDKVLEQGGRTTTTIAHRLSTIQNSDVIAVVSDGQIKELGSHQDLLALNGIYADMVAQQSLQVS</sequence>
<keyword evidence="2" id="KW-0677">Repeat</keyword>
<organism evidence="5 6">
    <name type="scientific">Hesseltinella vesiculosa</name>
    <dbReference type="NCBI Taxonomy" id="101127"/>
    <lineage>
        <taxon>Eukaryota</taxon>
        <taxon>Fungi</taxon>
        <taxon>Fungi incertae sedis</taxon>
        <taxon>Mucoromycota</taxon>
        <taxon>Mucoromycotina</taxon>
        <taxon>Mucoromycetes</taxon>
        <taxon>Mucorales</taxon>
        <taxon>Cunninghamellaceae</taxon>
        <taxon>Hesseltinella</taxon>
    </lineage>
</organism>
<proteinExistence type="predicted"/>
<dbReference type="GO" id="GO:0005524">
    <property type="term" value="F:ATP binding"/>
    <property type="evidence" value="ECO:0007669"/>
    <property type="project" value="UniProtKB-KW"/>
</dbReference>
<dbReference type="GO" id="GO:0016887">
    <property type="term" value="F:ATP hydrolysis activity"/>
    <property type="evidence" value="ECO:0007669"/>
    <property type="project" value="InterPro"/>
</dbReference>